<dbReference type="OrthoDB" id="260091at2759"/>
<feature type="non-terminal residue" evidence="1">
    <location>
        <position position="94"/>
    </location>
</feature>
<evidence type="ECO:0000313" key="1">
    <source>
        <dbReference type="EMBL" id="KAG5630684.1"/>
    </source>
</evidence>
<accession>A0A9J6B208</accession>
<proteinExistence type="predicted"/>
<protein>
    <submittedName>
        <fullName evidence="1">Uncharacterized protein</fullName>
    </submittedName>
</protein>
<dbReference type="EMBL" id="JACXVP010000001">
    <property type="protein sequence ID" value="KAG5630684.1"/>
    <property type="molecule type" value="Genomic_DNA"/>
</dbReference>
<gene>
    <name evidence="1" type="ORF">H5410_002401</name>
</gene>
<keyword evidence="2" id="KW-1185">Reference proteome</keyword>
<sequence length="94" mass="11396">MIMLWEGKNGTSWKRLDNLFTGYYLEDSQVSEVSKDYRKGLTWMQISYLGRDSGHYLIMTNKGFYKMIQIMSEKRLSRIHITWWKGFIMLIMWL</sequence>
<reference evidence="1 2" key="1">
    <citation type="submission" date="2020-09" db="EMBL/GenBank/DDBJ databases">
        <title>De no assembly of potato wild relative species, Solanum commersonii.</title>
        <authorList>
            <person name="Cho K."/>
        </authorList>
    </citation>
    <scope>NUCLEOTIDE SEQUENCE [LARGE SCALE GENOMIC DNA]</scope>
    <source>
        <strain evidence="1">LZ3.2</strain>
        <tissue evidence="1">Leaf</tissue>
    </source>
</reference>
<evidence type="ECO:0000313" key="2">
    <source>
        <dbReference type="Proteomes" id="UP000824120"/>
    </source>
</evidence>
<organism evidence="1 2">
    <name type="scientific">Solanum commersonii</name>
    <name type="common">Commerson's wild potato</name>
    <name type="synonym">Commerson's nightshade</name>
    <dbReference type="NCBI Taxonomy" id="4109"/>
    <lineage>
        <taxon>Eukaryota</taxon>
        <taxon>Viridiplantae</taxon>
        <taxon>Streptophyta</taxon>
        <taxon>Embryophyta</taxon>
        <taxon>Tracheophyta</taxon>
        <taxon>Spermatophyta</taxon>
        <taxon>Magnoliopsida</taxon>
        <taxon>eudicotyledons</taxon>
        <taxon>Gunneridae</taxon>
        <taxon>Pentapetalae</taxon>
        <taxon>asterids</taxon>
        <taxon>lamiids</taxon>
        <taxon>Solanales</taxon>
        <taxon>Solanaceae</taxon>
        <taxon>Solanoideae</taxon>
        <taxon>Solaneae</taxon>
        <taxon>Solanum</taxon>
    </lineage>
</organism>
<name>A0A9J6B208_SOLCO</name>
<comment type="caution">
    <text evidence="1">The sequence shown here is derived from an EMBL/GenBank/DDBJ whole genome shotgun (WGS) entry which is preliminary data.</text>
</comment>
<dbReference type="AlphaFoldDB" id="A0A9J6B208"/>
<dbReference type="Proteomes" id="UP000824120">
    <property type="component" value="Chromosome 1"/>
</dbReference>